<dbReference type="EMBL" id="SRLO01000025">
    <property type="protein sequence ID" value="TNN84670.1"/>
    <property type="molecule type" value="Genomic_DNA"/>
</dbReference>
<accession>A0A4Z2J383</accession>
<comment type="caution">
    <text evidence="2">The sequence shown here is derived from an EMBL/GenBank/DDBJ whole genome shotgun (WGS) entry which is preliminary data.</text>
</comment>
<sequence>MPNRWRSVSSSFPLSELMLPLLSLRPPGGVTPAFPNDCLLSPSPVPGSSPAFPSEDLLSPSRGPGEPASSWPTPRLSPKDGPAPGDAPRLASRSGSGGLELVEPMDPTELVEVRLSFLATRGEEEPPVRDGMVTSGGAVVEGIVAIVEGKFFGEEREMDTTLSP</sequence>
<reference evidence="2 3" key="1">
    <citation type="submission" date="2019-03" db="EMBL/GenBank/DDBJ databases">
        <title>First draft genome of Liparis tanakae, snailfish: a comprehensive survey of snailfish specific genes.</title>
        <authorList>
            <person name="Kim W."/>
            <person name="Song I."/>
            <person name="Jeong J.-H."/>
            <person name="Kim D."/>
            <person name="Kim S."/>
            <person name="Ryu S."/>
            <person name="Song J.Y."/>
            <person name="Lee S.K."/>
        </authorList>
    </citation>
    <scope>NUCLEOTIDE SEQUENCE [LARGE SCALE GENOMIC DNA]</scope>
    <source>
        <tissue evidence="2">Muscle</tissue>
    </source>
</reference>
<feature type="region of interest" description="Disordered" evidence="1">
    <location>
        <begin position="25"/>
        <end position="106"/>
    </location>
</feature>
<organism evidence="2 3">
    <name type="scientific">Liparis tanakae</name>
    <name type="common">Tanaka's snailfish</name>
    <dbReference type="NCBI Taxonomy" id="230148"/>
    <lineage>
        <taxon>Eukaryota</taxon>
        <taxon>Metazoa</taxon>
        <taxon>Chordata</taxon>
        <taxon>Craniata</taxon>
        <taxon>Vertebrata</taxon>
        <taxon>Euteleostomi</taxon>
        <taxon>Actinopterygii</taxon>
        <taxon>Neopterygii</taxon>
        <taxon>Teleostei</taxon>
        <taxon>Neoteleostei</taxon>
        <taxon>Acanthomorphata</taxon>
        <taxon>Eupercaria</taxon>
        <taxon>Perciformes</taxon>
        <taxon>Cottioidei</taxon>
        <taxon>Cottales</taxon>
        <taxon>Liparidae</taxon>
        <taxon>Liparis</taxon>
    </lineage>
</organism>
<name>A0A4Z2J383_9TELE</name>
<evidence type="ECO:0000313" key="2">
    <source>
        <dbReference type="EMBL" id="TNN84670.1"/>
    </source>
</evidence>
<evidence type="ECO:0000256" key="1">
    <source>
        <dbReference type="SAM" id="MobiDB-lite"/>
    </source>
</evidence>
<protein>
    <submittedName>
        <fullName evidence="2">Uncharacterized protein</fullName>
    </submittedName>
</protein>
<keyword evidence="3" id="KW-1185">Reference proteome</keyword>
<proteinExistence type="predicted"/>
<gene>
    <name evidence="2" type="ORF">EYF80_005085</name>
</gene>
<evidence type="ECO:0000313" key="3">
    <source>
        <dbReference type="Proteomes" id="UP000314294"/>
    </source>
</evidence>
<dbReference type="Proteomes" id="UP000314294">
    <property type="component" value="Unassembled WGS sequence"/>
</dbReference>
<dbReference type="AlphaFoldDB" id="A0A4Z2J383"/>